<dbReference type="InterPro" id="IPR014205">
    <property type="entry name" value="Spore_YtaF"/>
</dbReference>
<keyword evidence="3 5" id="KW-1133">Transmembrane helix</keyword>
<evidence type="ECO:0000256" key="4">
    <source>
        <dbReference type="ARBA" id="ARBA00023136"/>
    </source>
</evidence>
<reference evidence="7" key="1">
    <citation type="journal article" date="2019" name="Microbiology">
        <title>Complete Genome Sequence of an Uncultured Bacterium of the Candidate Phylum Bipolaricaulota.</title>
        <authorList>
            <person name="Kadnikov V.V."/>
            <person name="Mardanov A.V."/>
            <person name="Beletsky A.V."/>
            <person name="Frank Y.A."/>
            <person name="Karnachuk O.V."/>
            <person name="Ravin N.V."/>
        </authorList>
    </citation>
    <scope>NUCLEOTIDE SEQUENCE [LARGE SCALE GENOMIC DNA]</scope>
</reference>
<feature type="transmembrane region" description="Helical" evidence="5">
    <location>
        <begin position="33"/>
        <end position="58"/>
    </location>
</feature>
<feature type="transmembrane region" description="Helical" evidence="5">
    <location>
        <begin position="6"/>
        <end position="26"/>
    </location>
</feature>
<dbReference type="RefSeq" id="WP_156203992.1">
    <property type="nucleotide sequence ID" value="NZ_CP046457.1"/>
</dbReference>
<evidence type="ECO:0008006" key="8">
    <source>
        <dbReference type="Google" id="ProtNLM"/>
    </source>
</evidence>
<dbReference type="OrthoDB" id="1679205at2"/>
<evidence type="ECO:0000256" key="5">
    <source>
        <dbReference type="SAM" id="Phobius"/>
    </source>
</evidence>
<name>A0A6I6DBV8_9FIRM</name>
<gene>
    <name evidence="6" type="ORF">SYNTR_1585</name>
</gene>
<dbReference type="InterPro" id="IPR003810">
    <property type="entry name" value="Mntp/YtaF"/>
</dbReference>
<protein>
    <recommendedName>
        <fullName evidence="8">Sporulation membrane protein YtaF</fullName>
    </recommendedName>
</protein>
<dbReference type="Pfam" id="PF02659">
    <property type="entry name" value="Mntp"/>
    <property type="match status" value="2"/>
</dbReference>
<accession>A0A6I6DBV8</accession>
<sequence>MEFLIVFLFAVAVSADGFVVGLAYGVRNIKIPFASLIVIAMASALAVTISMLFGMGIASLLSPQVAASVGAVILIIMGIYFLFQGVKDRINSLDEDEQKLLLEFNIKPLGIIVHILKEPSTADFDDSGVISAKEAFFLGVALALDAFGAGIGAAMTGFNVILTATCVGILKFLLVNGGLFLGKLMINEKIKIVSSILPGLILIILGIIGLN</sequence>
<feature type="transmembrane region" description="Helical" evidence="5">
    <location>
        <begin position="192"/>
        <end position="210"/>
    </location>
</feature>
<keyword evidence="1" id="KW-1003">Cell membrane</keyword>
<keyword evidence="2 5" id="KW-0812">Transmembrane</keyword>
<dbReference type="AlphaFoldDB" id="A0A6I6DBV8"/>
<evidence type="ECO:0000256" key="3">
    <source>
        <dbReference type="ARBA" id="ARBA00022989"/>
    </source>
</evidence>
<evidence type="ECO:0000313" key="6">
    <source>
        <dbReference type="EMBL" id="QGU00179.1"/>
    </source>
</evidence>
<proteinExistence type="predicted"/>
<keyword evidence="4 5" id="KW-0472">Membrane</keyword>
<feature type="transmembrane region" description="Helical" evidence="5">
    <location>
        <begin position="64"/>
        <end position="83"/>
    </location>
</feature>
<dbReference type="Proteomes" id="UP000426444">
    <property type="component" value="Chromosome"/>
</dbReference>
<dbReference type="EMBL" id="CP046457">
    <property type="protein sequence ID" value="QGU00179.1"/>
    <property type="molecule type" value="Genomic_DNA"/>
</dbReference>
<dbReference type="PANTHER" id="PTHR35529">
    <property type="entry name" value="MANGANESE EFFLUX PUMP MNTP-RELATED"/>
    <property type="match status" value="1"/>
</dbReference>
<evidence type="ECO:0000256" key="1">
    <source>
        <dbReference type="ARBA" id="ARBA00022475"/>
    </source>
</evidence>
<keyword evidence="7" id="KW-1185">Reference proteome</keyword>
<feature type="transmembrane region" description="Helical" evidence="5">
    <location>
        <begin position="160"/>
        <end position="180"/>
    </location>
</feature>
<dbReference type="KEGG" id="salq:SYNTR_1585"/>
<dbReference type="PANTHER" id="PTHR35529:SF2">
    <property type="entry name" value="SPORULATION PROTEIN YTAF-RELATED"/>
    <property type="match status" value="1"/>
</dbReference>
<feature type="transmembrane region" description="Helical" evidence="5">
    <location>
        <begin position="135"/>
        <end position="154"/>
    </location>
</feature>
<dbReference type="NCBIfam" id="TIGR02840">
    <property type="entry name" value="spore_YtaF"/>
    <property type="match status" value="1"/>
</dbReference>
<evidence type="ECO:0000313" key="7">
    <source>
        <dbReference type="Proteomes" id="UP000426444"/>
    </source>
</evidence>
<organism evidence="6 7">
    <name type="scientific">Candidatus Syntrophocurvum alkaliphilum</name>
    <dbReference type="NCBI Taxonomy" id="2293317"/>
    <lineage>
        <taxon>Bacteria</taxon>
        <taxon>Bacillati</taxon>
        <taxon>Bacillota</taxon>
        <taxon>Clostridia</taxon>
        <taxon>Eubacteriales</taxon>
        <taxon>Syntrophomonadaceae</taxon>
        <taxon>Candidatus Syntrophocurvum</taxon>
    </lineage>
</organism>
<evidence type="ECO:0000256" key="2">
    <source>
        <dbReference type="ARBA" id="ARBA00022692"/>
    </source>
</evidence>